<feature type="compositionally biased region" description="Polar residues" evidence="3">
    <location>
        <begin position="480"/>
        <end position="489"/>
    </location>
</feature>
<reference evidence="5 6" key="1">
    <citation type="journal article" date="2019" name="Nat. Ecol. Evol.">
        <title>Megaphylogeny resolves global patterns of mushroom evolution.</title>
        <authorList>
            <person name="Varga T."/>
            <person name="Krizsan K."/>
            <person name="Foldi C."/>
            <person name="Dima B."/>
            <person name="Sanchez-Garcia M."/>
            <person name="Sanchez-Ramirez S."/>
            <person name="Szollosi G.J."/>
            <person name="Szarkandi J.G."/>
            <person name="Papp V."/>
            <person name="Albert L."/>
            <person name="Andreopoulos W."/>
            <person name="Angelini C."/>
            <person name="Antonin V."/>
            <person name="Barry K.W."/>
            <person name="Bougher N.L."/>
            <person name="Buchanan P."/>
            <person name="Buyck B."/>
            <person name="Bense V."/>
            <person name="Catcheside P."/>
            <person name="Chovatia M."/>
            <person name="Cooper J."/>
            <person name="Damon W."/>
            <person name="Desjardin D."/>
            <person name="Finy P."/>
            <person name="Geml J."/>
            <person name="Haridas S."/>
            <person name="Hughes K."/>
            <person name="Justo A."/>
            <person name="Karasinski D."/>
            <person name="Kautmanova I."/>
            <person name="Kiss B."/>
            <person name="Kocsube S."/>
            <person name="Kotiranta H."/>
            <person name="LaButti K.M."/>
            <person name="Lechner B.E."/>
            <person name="Liimatainen K."/>
            <person name="Lipzen A."/>
            <person name="Lukacs Z."/>
            <person name="Mihaltcheva S."/>
            <person name="Morgado L.N."/>
            <person name="Niskanen T."/>
            <person name="Noordeloos M.E."/>
            <person name="Ohm R.A."/>
            <person name="Ortiz-Santana B."/>
            <person name="Ovrebo C."/>
            <person name="Racz N."/>
            <person name="Riley R."/>
            <person name="Savchenko A."/>
            <person name="Shiryaev A."/>
            <person name="Soop K."/>
            <person name="Spirin V."/>
            <person name="Szebenyi C."/>
            <person name="Tomsovsky M."/>
            <person name="Tulloss R.E."/>
            <person name="Uehling J."/>
            <person name="Grigoriev I.V."/>
            <person name="Vagvolgyi C."/>
            <person name="Papp T."/>
            <person name="Martin F.M."/>
            <person name="Miettinen O."/>
            <person name="Hibbett D.S."/>
            <person name="Nagy L.G."/>
        </authorList>
    </citation>
    <scope>NUCLEOTIDE SEQUENCE [LARGE SCALE GENOMIC DNA]</scope>
    <source>
        <strain evidence="5 6">CBS 166.37</strain>
    </source>
</reference>
<feature type="DNA-binding region" description="Homeobox" evidence="1">
    <location>
        <begin position="140"/>
        <end position="199"/>
    </location>
</feature>
<feature type="compositionally biased region" description="Low complexity" evidence="3">
    <location>
        <begin position="362"/>
        <end position="372"/>
    </location>
</feature>
<keyword evidence="6" id="KW-1185">Reference proteome</keyword>
<accession>A0A5C3LZB6</accession>
<feature type="compositionally biased region" description="Low complexity" evidence="3">
    <location>
        <begin position="435"/>
        <end position="456"/>
    </location>
</feature>
<evidence type="ECO:0000313" key="5">
    <source>
        <dbReference type="EMBL" id="TFK38569.1"/>
    </source>
</evidence>
<feature type="domain" description="Homeobox" evidence="4">
    <location>
        <begin position="138"/>
        <end position="198"/>
    </location>
</feature>
<dbReference type="PANTHER" id="PTHR46255:SF3">
    <property type="entry name" value="HOMEOBOX DOMAIN-CONTAINING PROTEIN"/>
    <property type="match status" value="1"/>
</dbReference>
<sequence>MSKSRSSTPTPNLTFTNTTPSPASTTSRTHTHDQDTSVQPSVQPSEDRPQPLASRPPHTHSFDSPTHTTVGHSSHLVRPAESSSSEPMAKRFRRESLESRGNIRSSPSSDSQDDMADNETDSGKTERAVPLPPTTAPVKKKRTRTLTTPHQSAVLHALLAQSRFPTTAMREEVGRSIGLSARKVQIWFQNQRQKARRPRSQSDNPTNRTPQYGPFPNAHHSASVGSFAFVTEPMGHPGMSQRSLHGEMGIYERQGEPTTYSGQSTSEAYNSPTEPGFRLLGPGMPGAELFITRPHSVHESSGPSSAPPTGTRFSTSYPYPDRGAYHSPPRMHPPPLARPSTSQPRGLRERDLSRTLPPLPLTRPVTSSSTSSRHMHSSAPHLYALTPPLNPLRSSSPESIFAHYPPPPSSVLPPPYSLQPQSQSNEPLFSSIHRPSSSAWSPPGSSSTGVVSSSPSAWRDYGTVDLTHHTESAERVPQSPGISPSTSRSGRYDPVRGVFIPYSPSPVAPSSPPPKDENNSDNEQV</sequence>
<evidence type="ECO:0000259" key="4">
    <source>
        <dbReference type="PROSITE" id="PS50071"/>
    </source>
</evidence>
<feature type="compositionally biased region" description="Low complexity" evidence="3">
    <location>
        <begin position="300"/>
        <end position="311"/>
    </location>
</feature>
<dbReference type="Gene3D" id="1.10.10.60">
    <property type="entry name" value="Homeodomain-like"/>
    <property type="match status" value="1"/>
</dbReference>
<dbReference type="InterPro" id="IPR001356">
    <property type="entry name" value="HD"/>
</dbReference>
<dbReference type="PANTHER" id="PTHR46255">
    <property type="entry name" value="SHORT STATURE HOMEOBOX"/>
    <property type="match status" value="1"/>
</dbReference>
<keyword evidence="1 2" id="KW-0238">DNA-binding</keyword>
<dbReference type="PROSITE" id="PS50071">
    <property type="entry name" value="HOMEOBOX_2"/>
    <property type="match status" value="1"/>
</dbReference>
<feature type="compositionally biased region" description="Pro residues" evidence="3">
    <location>
        <begin position="404"/>
        <end position="417"/>
    </location>
</feature>
<proteinExistence type="predicted"/>
<evidence type="ECO:0000256" key="3">
    <source>
        <dbReference type="SAM" id="MobiDB-lite"/>
    </source>
</evidence>
<evidence type="ECO:0000256" key="1">
    <source>
        <dbReference type="PROSITE-ProRule" id="PRU00108"/>
    </source>
</evidence>
<organism evidence="5 6">
    <name type="scientific">Crucibulum laeve</name>
    <dbReference type="NCBI Taxonomy" id="68775"/>
    <lineage>
        <taxon>Eukaryota</taxon>
        <taxon>Fungi</taxon>
        <taxon>Dikarya</taxon>
        <taxon>Basidiomycota</taxon>
        <taxon>Agaricomycotina</taxon>
        <taxon>Agaricomycetes</taxon>
        <taxon>Agaricomycetidae</taxon>
        <taxon>Agaricales</taxon>
        <taxon>Agaricineae</taxon>
        <taxon>Nidulariaceae</taxon>
        <taxon>Crucibulum</taxon>
    </lineage>
</organism>
<gene>
    <name evidence="5" type="ORF">BDQ12DRAFT_116601</name>
</gene>
<keyword evidence="1 2" id="KW-0539">Nucleus</keyword>
<dbReference type="Proteomes" id="UP000308652">
    <property type="component" value="Unassembled WGS sequence"/>
</dbReference>
<dbReference type="AlphaFoldDB" id="A0A5C3LZB6"/>
<comment type="subcellular location">
    <subcellularLocation>
        <location evidence="1 2">Nucleus</location>
    </subcellularLocation>
</comment>
<dbReference type="InterPro" id="IPR052631">
    <property type="entry name" value="Paired_homeobox_Bicoid"/>
</dbReference>
<dbReference type="InterPro" id="IPR009057">
    <property type="entry name" value="Homeodomain-like_sf"/>
</dbReference>
<evidence type="ECO:0000313" key="6">
    <source>
        <dbReference type="Proteomes" id="UP000308652"/>
    </source>
</evidence>
<dbReference type="GO" id="GO:1990837">
    <property type="term" value="F:sequence-specific double-stranded DNA binding"/>
    <property type="evidence" value="ECO:0007669"/>
    <property type="project" value="TreeGrafter"/>
</dbReference>
<dbReference type="GO" id="GO:0005634">
    <property type="term" value="C:nucleus"/>
    <property type="evidence" value="ECO:0007669"/>
    <property type="project" value="UniProtKB-SubCell"/>
</dbReference>
<dbReference type="OrthoDB" id="6159439at2759"/>
<feature type="compositionally biased region" description="Polar residues" evidence="3">
    <location>
        <begin position="201"/>
        <end position="210"/>
    </location>
</feature>
<dbReference type="SMART" id="SM00389">
    <property type="entry name" value="HOX"/>
    <property type="match status" value="1"/>
</dbReference>
<keyword evidence="1 2" id="KW-0371">Homeobox</keyword>
<feature type="compositionally biased region" description="Low complexity" evidence="3">
    <location>
        <begin position="1"/>
        <end position="28"/>
    </location>
</feature>
<evidence type="ECO:0000256" key="2">
    <source>
        <dbReference type="RuleBase" id="RU000682"/>
    </source>
</evidence>
<feature type="compositionally biased region" description="Pro residues" evidence="3">
    <location>
        <begin position="503"/>
        <end position="513"/>
    </location>
</feature>
<feature type="compositionally biased region" description="Acidic residues" evidence="3">
    <location>
        <begin position="111"/>
        <end position="120"/>
    </location>
</feature>
<dbReference type="EMBL" id="ML213603">
    <property type="protein sequence ID" value="TFK38569.1"/>
    <property type="molecule type" value="Genomic_DNA"/>
</dbReference>
<dbReference type="GO" id="GO:0000981">
    <property type="term" value="F:DNA-binding transcription factor activity, RNA polymerase II-specific"/>
    <property type="evidence" value="ECO:0007669"/>
    <property type="project" value="TreeGrafter"/>
</dbReference>
<protein>
    <recommendedName>
        <fullName evidence="4">Homeobox domain-containing protein</fullName>
    </recommendedName>
</protein>
<dbReference type="CDD" id="cd00086">
    <property type="entry name" value="homeodomain"/>
    <property type="match status" value="1"/>
</dbReference>
<feature type="compositionally biased region" description="Polar residues" evidence="3">
    <location>
        <begin position="62"/>
        <end position="72"/>
    </location>
</feature>
<feature type="region of interest" description="Disordered" evidence="3">
    <location>
        <begin position="189"/>
        <end position="220"/>
    </location>
</feature>
<feature type="region of interest" description="Disordered" evidence="3">
    <location>
        <begin position="1"/>
        <end position="149"/>
    </location>
</feature>
<dbReference type="SUPFAM" id="SSF46689">
    <property type="entry name" value="Homeodomain-like"/>
    <property type="match status" value="1"/>
</dbReference>
<name>A0A5C3LZB6_9AGAR</name>
<feature type="region of interest" description="Disordered" evidence="3">
    <location>
        <begin position="295"/>
        <end position="525"/>
    </location>
</feature>
<dbReference type="Pfam" id="PF00046">
    <property type="entry name" value="Homeodomain"/>
    <property type="match status" value="1"/>
</dbReference>
<dbReference type="STRING" id="68775.A0A5C3LZB6"/>